<dbReference type="Gene3D" id="3.90.550.10">
    <property type="entry name" value="Spore Coat Polysaccharide Biosynthesis Protein SpsA, Chain A"/>
    <property type="match status" value="1"/>
</dbReference>
<dbReference type="EMBL" id="HF951689">
    <property type="protein sequence ID" value="CCW36106.1"/>
    <property type="molecule type" value="Genomic_DNA"/>
</dbReference>
<dbReference type="InterPro" id="IPR029044">
    <property type="entry name" value="Nucleotide-diphossugar_trans"/>
</dbReference>
<dbReference type="Proteomes" id="UP000014227">
    <property type="component" value="Chromosome I"/>
</dbReference>
<dbReference type="STRING" id="454171.CP488_01796"/>
<dbReference type="RefSeq" id="WP_016483625.1">
    <property type="nucleotide sequence ID" value="NC_021487.1"/>
</dbReference>
<name>S0EWD0_CHTCT</name>
<dbReference type="InterPro" id="IPR005771">
    <property type="entry name" value="GalU_uridylyltTrfase_bac/arc"/>
</dbReference>
<dbReference type="InParanoid" id="S0EWD0"/>
<evidence type="ECO:0000256" key="5">
    <source>
        <dbReference type="ARBA" id="ARBA00048128"/>
    </source>
</evidence>
<dbReference type="eggNOG" id="COG1210">
    <property type="taxonomic scope" value="Bacteria"/>
</dbReference>
<keyword evidence="4 7" id="KW-0548">Nucleotidyltransferase</keyword>
<evidence type="ECO:0000259" key="6">
    <source>
        <dbReference type="Pfam" id="PF00483"/>
    </source>
</evidence>
<evidence type="ECO:0000313" key="7">
    <source>
        <dbReference type="EMBL" id="CCW36106.1"/>
    </source>
</evidence>
<evidence type="ECO:0000256" key="1">
    <source>
        <dbReference type="ARBA" id="ARBA00006890"/>
    </source>
</evidence>
<comment type="similarity">
    <text evidence="1">Belongs to the UDPGP type 2 family.</text>
</comment>
<dbReference type="OrthoDB" id="9803871at2"/>
<organism evidence="7 8">
    <name type="scientific">Chthonomonas calidirosea (strain DSM 23976 / ICMP 18418 / T49)</name>
    <dbReference type="NCBI Taxonomy" id="1303518"/>
    <lineage>
        <taxon>Bacteria</taxon>
        <taxon>Bacillati</taxon>
        <taxon>Armatimonadota</taxon>
        <taxon>Chthonomonadia</taxon>
        <taxon>Chthonomonadales</taxon>
        <taxon>Chthonomonadaceae</taxon>
        <taxon>Chthonomonas</taxon>
    </lineage>
</organism>
<protein>
    <recommendedName>
        <fullName evidence="2">UTP--glucose-1-phosphate uridylyltransferase</fullName>
        <ecNumber evidence="2">2.7.7.9</ecNumber>
    </recommendedName>
</protein>
<dbReference type="Pfam" id="PF00483">
    <property type="entry name" value="NTP_transferase"/>
    <property type="match status" value="1"/>
</dbReference>
<keyword evidence="3 7" id="KW-0808">Transferase</keyword>
<accession>S0EWD0</accession>
<evidence type="ECO:0000256" key="2">
    <source>
        <dbReference type="ARBA" id="ARBA00012415"/>
    </source>
</evidence>
<dbReference type="GO" id="GO:0006011">
    <property type="term" value="P:UDP-alpha-D-glucose metabolic process"/>
    <property type="evidence" value="ECO:0007669"/>
    <property type="project" value="InterPro"/>
</dbReference>
<dbReference type="KEGG" id="ccz:CCALI_02299"/>
<dbReference type="InterPro" id="IPR005835">
    <property type="entry name" value="NTP_transferase_dom"/>
</dbReference>
<gene>
    <name evidence="7" type="ORF">CCALI_02299</name>
</gene>
<dbReference type="PANTHER" id="PTHR43197:SF1">
    <property type="entry name" value="UTP--GLUCOSE-1-PHOSPHATE URIDYLYLTRANSFERASE"/>
    <property type="match status" value="1"/>
</dbReference>
<dbReference type="PANTHER" id="PTHR43197">
    <property type="entry name" value="UTP--GLUCOSE-1-PHOSPHATE URIDYLYLTRANSFERASE"/>
    <property type="match status" value="1"/>
</dbReference>
<evidence type="ECO:0000256" key="3">
    <source>
        <dbReference type="ARBA" id="ARBA00022679"/>
    </source>
</evidence>
<dbReference type="PATRIC" id="fig|1303518.3.peg.2390"/>
<feature type="domain" description="Nucleotidyl transferase" evidence="6">
    <location>
        <begin position="6"/>
        <end position="288"/>
    </location>
</feature>
<dbReference type="EC" id="2.7.7.9" evidence="2"/>
<comment type="catalytic activity">
    <reaction evidence="5">
        <text>alpha-D-glucose 1-phosphate + UTP + H(+) = UDP-alpha-D-glucose + diphosphate</text>
        <dbReference type="Rhea" id="RHEA:19889"/>
        <dbReference type="ChEBI" id="CHEBI:15378"/>
        <dbReference type="ChEBI" id="CHEBI:33019"/>
        <dbReference type="ChEBI" id="CHEBI:46398"/>
        <dbReference type="ChEBI" id="CHEBI:58601"/>
        <dbReference type="ChEBI" id="CHEBI:58885"/>
        <dbReference type="EC" id="2.7.7.9"/>
    </reaction>
</comment>
<proteinExistence type="inferred from homology"/>
<sequence>MSKVRKAVITAAGRGTRMYPATNTIQKEMLPLMDRDGICKPAIQIIIEEALESGIEEVCLVVNPTNYPQIKQHFRPLTNEEIRLFKGKDWALLQSARLQQIAARLTFVVQESPEGFGHAVYLTHEWVGDEPFLLMLGDHIYTTGEQKRCARQIMDIYDRYGCSVSAVQQTPSELLHLFGTVCGERIAEQPPVYEVHAIYEKPTIEYAEKHLRQAGLLHGMYLCFFGMHIFTPAIFESLKYAIDNDLREKGEFQLTSAQERARAAGERVIAFEAVGDRHDIGIPFGYAQTQAALALNSVYKEQMLAALVRALAVPQKQVPEPFRQD</sequence>
<dbReference type="GO" id="GO:0003983">
    <property type="term" value="F:UTP:glucose-1-phosphate uridylyltransferase activity"/>
    <property type="evidence" value="ECO:0007669"/>
    <property type="project" value="UniProtKB-EC"/>
</dbReference>
<dbReference type="SUPFAM" id="SSF53448">
    <property type="entry name" value="Nucleotide-diphospho-sugar transferases"/>
    <property type="match status" value="1"/>
</dbReference>
<evidence type="ECO:0000313" key="8">
    <source>
        <dbReference type="Proteomes" id="UP000014227"/>
    </source>
</evidence>
<evidence type="ECO:0000256" key="4">
    <source>
        <dbReference type="ARBA" id="ARBA00022695"/>
    </source>
</evidence>
<keyword evidence="8" id="KW-1185">Reference proteome</keyword>
<dbReference type="HOGENOM" id="CLU_029499_1_0_0"/>
<reference evidence="8" key="1">
    <citation type="submission" date="2013-03" db="EMBL/GenBank/DDBJ databases">
        <title>Genome sequence of Chthonomonas calidirosea, the first sequenced genome from the Armatimonadetes phylum (formally candidate division OP10).</title>
        <authorList>
            <person name="Lee K.C.Y."/>
            <person name="Morgan X.C."/>
            <person name="Dunfield P.F."/>
            <person name="Tamas I."/>
            <person name="Houghton K.M."/>
            <person name="Vyssotski M."/>
            <person name="Ryan J.L.J."/>
            <person name="Lagutin K."/>
            <person name="McDonald I.R."/>
            <person name="Stott M.B."/>
        </authorList>
    </citation>
    <scope>NUCLEOTIDE SEQUENCE [LARGE SCALE GENOMIC DNA]</scope>
    <source>
        <strain evidence="8">DSM 23976 / ICMP 18418 / T49</strain>
    </source>
</reference>
<dbReference type="AlphaFoldDB" id="S0EWD0"/>
<dbReference type="FunCoup" id="S0EWD0">
    <property type="interactions" value="224"/>
</dbReference>